<sequence>MCHPRHNLERPSNPPTVPVSLMKRRGFHGVFLSRPPKAEQPQNCIRSGRHFAPPLGVQSQGRRGNRDENTRCYDLKERNLPIFVWRERGKTIFSIPEQNSNPDIPVICSLIYCECGVFYQSTTEAGILCVLWLPLTISVNSGVSDAPMEECQVTPVIHVLQYPGCVPKPIPSFACTGRCSSYVQVSGSKIWQMERSCMCCQESGEREASVSLFCPKAKAGERKFRKVTTKAPIDCMCRPCTTVEESAIIPQEIVGYENEGPLQEPAANFAEECQVTPVIHVLQFPGCVPKPIPSFACNGRCSSYVQVSGSKIWQMERSCMCCQESGERDEREASVSLFCPKAKAGERKFRKVTTKAPLECMCRPCTSVEESAVIPQEMAGYPDQPPLNHHFTKQ</sequence>
<keyword evidence="6" id="KW-0732">Signal</keyword>
<evidence type="ECO:0000256" key="6">
    <source>
        <dbReference type="ARBA" id="ARBA00022729"/>
    </source>
</evidence>
<dbReference type="GO" id="GO:0038098">
    <property type="term" value="P:sequestering of BMP from receptor via BMP binding"/>
    <property type="evidence" value="ECO:0007669"/>
    <property type="project" value="TreeGrafter"/>
</dbReference>
<evidence type="ECO:0000256" key="5">
    <source>
        <dbReference type="ARBA" id="ARBA00022702"/>
    </source>
</evidence>
<dbReference type="InterPro" id="IPR006207">
    <property type="entry name" value="Cys_knot_C"/>
</dbReference>
<dbReference type="PANTHER" id="PTHR15283">
    <property type="entry name" value="GREMLIN 1"/>
    <property type="match status" value="1"/>
</dbReference>
<evidence type="ECO:0000256" key="8">
    <source>
        <dbReference type="ARBA" id="ARBA00029634"/>
    </source>
</evidence>
<dbReference type="GO" id="GO:0005179">
    <property type="term" value="F:hormone activity"/>
    <property type="evidence" value="ECO:0007669"/>
    <property type="project" value="UniProtKB-KW"/>
</dbReference>
<dbReference type="EMBL" id="OD002149">
    <property type="protein sequence ID" value="CAD7404408.1"/>
    <property type="molecule type" value="Genomic_DNA"/>
</dbReference>
<evidence type="ECO:0000256" key="4">
    <source>
        <dbReference type="ARBA" id="ARBA00022525"/>
    </source>
</evidence>
<keyword evidence="4" id="KW-0964">Secreted</keyword>
<dbReference type="Pfam" id="PF03045">
    <property type="entry name" value="DAN"/>
    <property type="match status" value="1"/>
</dbReference>
<dbReference type="GO" id="GO:0005615">
    <property type="term" value="C:extracellular space"/>
    <property type="evidence" value="ECO:0007669"/>
    <property type="project" value="TreeGrafter"/>
</dbReference>
<comment type="subunit">
    <text evidence="2">Heterodimer of burs and pburs.</text>
</comment>
<feature type="domain" description="CTCK" evidence="10">
    <location>
        <begin position="151"/>
        <end position="241"/>
    </location>
</feature>
<comment type="subcellular location">
    <subcellularLocation>
        <location evidence="1">Secreted</location>
    </subcellularLocation>
</comment>
<feature type="disulfide bond" evidence="9">
    <location>
        <begin position="165"/>
        <end position="214"/>
    </location>
</feature>
<dbReference type="InterPro" id="IPR004133">
    <property type="entry name" value="DAN_dom"/>
</dbReference>
<evidence type="ECO:0000256" key="3">
    <source>
        <dbReference type="ARBA" id="ARBA00018035"/>
    </source>
</evidence>
<dbReference type="GO" id="GO:0036122">
    <property type="term" value="F:BMP binding"/>
    <property type="evidence" value="ECO:0007669"/>
    <property type="project" value="TreeGrafter"/>
</dbReference>
<comment type="caution">
    <text evidence="9">Lacks conserved residue(s) required for the propagation of feature annotation.</text>
</comment>
<dbReference type="PANTHER" id="PTHR15283:SF7">
    <property type="entry name" value="BURSICON"/>
    <property type="match status" value="1"/>
</dbReference>
<name>A0A7R9CZQ9_TIMPO</name>
<evidence type="ECO:0000313" key="11">
    <source>
        <dbReference type="EMBL" id="CAD7404408.1"/>
    </source>
</evidence>
<dbReference type="GO" id="GO:0009887">
    <property type="term" value="P:animal organ morphogenesis"/>
    <property type="evidence" value="ECO:0007669"/>
    <property type="project" value="TreeGrafter"/>
</dbReference>
<reference evidence="11" key="1">
    <citation type="submission" date="2020-11" db="EMBL/GenBank/DDBJ databases">
        <authorList>
            <person name="Tran Van P."/>
        </authorList>
    </citation>
    <scope>NUCLEOTIDE SEQUENCE</scope>
</reference>
<protein>
    <recommendedName>
        <fullName evidence="3">Bursicon</fullName>
    </recommendedName>
    <alternativeName>
        <fullName evidence="8">Bursicon subunit alpha</fullName>
    </alternativeName>
</protein>
<evidence type="ECO:0000256" key="2">
    <source>
        <dbReference type="ARBA" id="ARBA00011633"/>
    </source>
</evidence>
<dbReference type="AlphaFoldDB" id="A0A7R9CZQ9"/>
<dbReference type="InterPro" id="IPR029034">
    <property type="entry name" value="Cystine-knot_cytokine"/>
</dbReference>
<evidence type="ECO:0000256" key="9">
    <source>
        <dbReference type="PROSITE-ProRule" id="PRU00039"/>
    </source>
</evidence>
<dbReference type="Gene3D" id="2.10.90.10">
    <property type="entry name" value="Cystine-knot cytokines"/>
    <property type="match status" value="2"/>
</dbReference>
<keyword evidence="7 9" id="KW-1015">Disulfide bond</keyword>
<evidence type="ECO:0000256" key="1">
    <source>
        <dbReference type="ARBA" id="ARBA00004613"/>
    </source>
</evidence>
<proteinExistence type="predicted"/>
<organism evidence="11">
    <name type="scientific">Timema poppense</name>
    <name type="common">Walking stick</name>
    <dbReference type="NCBI Taxonomy" id="170557"/>
    <lineage>
        <taxon>Eukaryota</taxon>
        <taxon>Metazoa</taxon>
        <taxon>Ecdysozoa</taxon>
        <taxon>Arthropoda</taxon>
        <taxon>Hexapoda</taxon>
        <taxon>Insecta</taxon>
        <taxon>Pterygota</taxon>
        <taxon>Neoptera</taxon>
        <taxon>Polyneoptera</taxon>
        <taxon>Phasmatodea</taxon>
        <taxon>Timematodea</taxon>
        <taxon>Timematoidea</taxon>
        <taxon>Timematidae</taxon>
        <taxon>Timema</taxon>
    </lineage>
</organism>
<dbReference type="PROSITE" id="PS01225">
    <property type="entry name" value="CTCK_2"/>
    <property type="match status" value="1"/>
</dbReference>
<accession>A0A7R9CZQ9</accession>
<gene>
    <name evidence="11" type="ORF">TPSB3V08_LOCUS4473</name>
</gene>
<evidence type="ECO:0000256" key="7">
    <source>
        <dbReference type="ARBA" id="ARBA00023157"/>
    </source>
</evidence>
<keyword evidence="5" id="KW-0372">Hormone</keyword>
<evidence type="ECO:0000259" key="10">
    <source>
        <dbReference type="PROSITE" id="PS01225"/>
    </source>
</evidence>